<dbReference type="AlphaFoldDB" id="A0A0K0EAL3"/>
<proteinExistence type="predicted"/>
<evidence type="ECO:0000256" key="1">
    <source>
        <dbReference type="SAM" id="Phobius"/>
    </source>
</evidence>
<dbReference type="WBParaSite" id="SSTP_0000653750.1">
    <property type="protein sequence ID" value="SSTP_0000653750.1"/>
    <property type="gene ID" value="SSTP_0000653750"/>
</dbReference>
<sequence>MSGHILEQHYETLFALEALNKMIQLIFICVAFLLLLKIIAIVILIKKCSRKESIESTTLAKTILHMPPRHSLNTTIDDI</sequence>
<name>A0A0K0EAL3_STRER</name>
<feature type="transmembrane region" description="Helical" evidence="1">
    <location>
        <begin position="22"/>
        <end position="45"/>
    </location>
</feature>
<reference evidence="2" key="1">
    <citation type="submission" date="2015-08" db="UniProtKB">
        <authorList>
            <consortium name="WormBaseParasite"/>
        </authorList>
    </citation>
    <scope>IDENTIFICATION</scope>
</reference>
<accession>A0A0K0EAL3</accession>
<keyword evidence="1" id="KW-0812">Transmembrane</keyword>
<protein>
    <submittedName>
        <fullName evidence="2">DUF4126 domain-containing protein</fullName>
    </submittedName>
</protein>
<organism evidence="2">
    <name type="scientific">Strongyloides stercoralis</name>
    <name type="common">Threadworm</name>
    <dbReference type="NCBI Taxonomy" id="6248"/>
    <lineage>
        <taxon>Eukaryota</taxon>
        <taxon>Metazoa</taxon>
        <taxon>Ecdysozoa</taxon>
        <taxon>Nematoda</taxon>
        <taxon>Chromadorea</taxon>
        <taxon>Rhabditida</taxon>
        <taxon>Tylenchina</taxon>
        <taxon>Panagrolaimomorpha</taxon>
        <taxon>Strongyloidoidea</taxon>
        <taxon>Strongyloididae</taxon>
        <taxon>Strongyloides</taxon>
    </lineage>
</organism>
<keyword evidence="1" id="KW-0472">Membrane</keyword>
<evidence type="ECO:0000313" key="2">
    <source>
        <dbReference type="WBParaSite" id="SSTP_0000653750.1"/>
    </source>
</evidence>
<keyword evidence="1" id="KW-1133">Transmembrane helix</keyword>